<dbReference type="AlphaFoldDB" id="A0A6V7UC34"/>
<dbReference type="GO" id="GO:0051537">
    <property type="term" value="F:2 iron, 2 sulfur cluster binding"/>
    <property type="evidence" value="ECO:0007669"/>
    <property type="project" value="TreeGrafter"/>
</dbReference>
<evidence type="ECO:0000313" key="5">
    <source>
        <dbReference type="Proteomes" id="UP000580250"/>
    </source>
</evidence>
<dbReference type="NCBIfam" id="TIGR00049">
    <property type="entry name" value="iron-sulfur cluster assembly accessory protein"/>
    <property type="match status" value="1"/>
</dbReference>
<gene>
    <name evidence="4" type="ORF">MENT_LOCUS10934</name>
</gene>
<dbReference type="InterPro" id="IPR000361">
    <property type="entry name" value="ATAP_core_dom"/>
</dbReference>
<evidence type="ECO:0000256" key="2">
    <source>
        <dbReference type="ARBA" id="ARBA00039743"/>
    </source>
</evidence>
<organism evidence="4 5">
    <name type="scientific">Meloidogyne enterolobii</name>
    <name type="common">Root-knot nematode worm</name>
    <name type="synonym">Meloidogyne mayaguensis</name>
    <dbReference type="NCBI Taxonomy" id="390850"/>
    <lineage>
        <taxon>Eukaryota</taxon>
        <taxon>Metazoa</taxon>
        <taxon>Ecdysozoa</taxon>
        <taxon>Nematoda</taxon>
        <taxon>Chromadorea</taxon>
        <taxon>Rhabditida</taxon>
        <taxon>Tylenchina</taxon>
        <taxon>Tylenchomorpha</taxon>
        <taxon>Tylenchoidea</taxon>
        <taxon>Meloidogynidae</taxon>
        <taxon>Meloidogyninae</taxon>
        <taxon>Meloidogyne</taxon>
    </lineage>
</organism>
<dbReference type="InterPro" id="IPR016092">
    <property type="entry name" value="ATAP"/>
</dbReference>
<protein>
    <recommendedName>
        <fullName evidence="2">Iron-sulfur cluster assembly 1 homolog, mitochondrial</fullName>
    </recommendedName>
</protein>
<dbReference type="GO" id="GO:0016226">
    <property type="term" value="P:iron-sulfur cluster assembly"/>
    <property type="evidence" value="ECO:0007669"/>
    <property type="project" value="InterPro"/>
</dbReference>
<evidence type="ECO:0000313" key="4">
    <source>
        <dbReference type="EMBL" id="CAD2152929.1"/>
    </source>
</evidence>
<dbReference type="Gene3D" id="2.60.300.12">
    <property type="entry name" value="HesB-like domain"/>
    <property type="match status" value="1"/>
</dbReference>
<dbReference type="SUPFAM" id="SSF89360">
    <property type="entry name" value="HesB-like domain"/>
    <property type="match status" value="1"/>
</dbReference>
<dbReference type="Pfam" id="PF01521">
    <property type="entry name" value="Fe-S_biosyn"/>
    <property type="match status" value="1"/>
</dbReference>
<evidence type="ECO:0000259" key="3">
    <source>
        <dbReference type="Pfam" id="PF01521"/>
    </source>
</evidence>
<dbReference type="PANTHER" id="PTHR10072">
    <property type="entry name" value="IRON-SULFUR CLUSTER ASSEMBLY PROTEIN"/>
    <property type="match status" value="1"/>
</dbReference>
<dbReference type="EMBL" id="CAJEWN010000052">
    <property type="protein sequence ID" value="CAD2152929.1"/>
    <property type="molecule type" value="Genomic_DNA"/>
</dbReference>
<dbReference type="Proteomes" id="UP000580250">
    <property type="component" value="Unassembled WGS sequence"/>
</dbReference>
<comment type="caution">
    <text evidence="4">The sequence shown here is derived from an EMBL/GenBank/DDBJ whole genome shotgun (WGS) entry which is preliminary data.</text>
</comment>
<dbReference type="InterPro" id="IPR050322">
    <property type="entry name" value="Fe-S_cluster_asmbl/transfer"/>
</dbReference>
<dbReference type="FunFam" id="2.60.300.12:FF:000001">
    <property type="entry name" value="Iron-binding protein IscA"/>
    <property type="match status" value="1"/>
</dbReference>
<accession>A0A6V7UC34</accession>
<evidence type="ECO:0000256" key="1">
    <source>
        <dbReference type="ARBA" id="ARBA00006718"/>
    </source>
</evidence>
<dbReference type="InterPro" id="IPR017870">
    <property type="entry name" value="FeS_cluster_insertion_CS"/>
</dbReference>
<proteinExistence type="inferred from homology"/>
<dbReference type="GO" id="GO:0005739">
    <property type="term" value="C:mitochondrion"/>
    <property type="evidence" value="ECO:0007669"/>
    <property type="project" value="TreeGrafter"/>
</dbReference>
<sequence length="153" mass="16753">MRFCQILFGSARVVRSSGSRLGSPKGRQAISLTQAAVSRIKELILQKPGAKALKIGVQQRGCSGLTYTLEYADQKEGLMKKLSRVSRDGVVIWIDSKAQLTLIGSEMDFERSKLAAEFIFHNPNIKSTCGCGESFSMDTPSINITVVYGIYSI</sequence>
<dbReference type="InterPro" id="IPR035903">
    <property type="entry name" value="HesB-like_dom_sf"/>
</dbReference>
<dbReference type="PROSITE" id="PS01152">
    <property type="entry name" value="HESB"/>
    <property type="match status" value="1"/>
</dbReference>
<reference evidence="4 5" key="1">
    <citation type="submission" date="2020-08" db="EMBL/GenBank/DDBJ databases">
        <authorList>
            <person name="Koutsovoulos G."/>
            <person name="Danchin GJ E."/>
        </authorList>
    </citation>
    <scope>NUCLEOTIDE SEQUENCE [LARGE SCALE GENOMIC DNA]</scope>
</reference>
<dbReference type="PANTHER" id="PTHR10072:SF41">
    <property type="entry name" value="IRON-SULFUR CLUSTER ASSEMBLY 1 HOMOLOG, MITOCHONDRIAL"/>
    <property type="match status" value="1"/>
</dbReference>
<feature type="domain" description="Core" evidence="3">
    <location>
        <begin position="30"/>
        <end position="133"/>
    </location>
</feature>
<name>A0A6V7UC34_MELEN</name>
<dbReference type="OrthoDB" id="333486at2759"/>
<comment type="similarity">
    <text evidence="1">Belongs to the HesB/IscA family.</text>
</comment>